<name>A0AAW5Q430_9ACTN</name>
<gene>
    <name evidence="1" type="ORF">M3D93_04020</name>
</gene>
<proteinExistence type="predicted"/>
<dbReference type="RefSeq" id="WP_168169053.1">
    <property type="nucleotide sequence ID" value="NZ_JALXRO010000009.1"/>
</dbReference>
<dbReference type="PANTHER" id="PTHR35040:SF9">
    <property type="entry name" value="4-LIKE CELL SURFACE PROTEIN, PUTATIVE (AFU_ORTHOLOGUE AFUA_4G14080)-RELATED"/>
    <property type="match status" value="1"/>
</dbReference>
<protein>
    <submittedName>
        <fullName evidence="1">Spherulation-specific family 4 protein</fullName>
    </submittedName>
</protein>
<accession>A0AAW5Q430</accession>
<dbReference type="PANTHER" id="PTHR35040">
    <property type="match status" value="1"/>
</dbReference>
<dbReference type="Proteomes" id="UP001206890">
    <property type="component" value="Unassembled WGS sequence"/>
</dbReference>
<dbReference type="AlphaFoldDB" id="A0AAW5Q430"/>
<dbReference type="InterPro" id="IPR021986">
    <property type="entry name" value="Spherulin4"/>
</dbReference>
<reference evidence="1" key="1">
    <citation type="submission" date="2022-04" db="EMBL/GenBank/DDBJ databases">
        <title>Human microbiome associated bacterial genomes.</title>
        <authorList>
            <person name="Sandstrom S."/>
            <person name="Salamzade R."/>
            <person name="Kalan L.R."/>
        </authorList>
    </citation>
    <scope>NUCLEOTIDE SEQUENCE</scope>
    <source>
        <strain evidence="1">P3-SID1762</strain>
    </source>
</reference>
<evidence type="ECO:0000313" key="2">
    <source>
        <dbReference type="Proteomes" id="UP001206890"/>
    </source>
</evidence>
<evidence type="ECO:0000313" key="1">
    <source>
        <dbReference type="EMBL" id="MCT2116924.1"/>
    </source>
</evidence>
<organism evidence="1 2">
    <name type="scientific">Dietzia cinnamea</name>
    <dbReference type="NCBI Taxonomy" id="321318"/>
    <lineage>
        <taxon>Bacteria</taxon>
        <taxon>Bacillati</taxon>
        <taxon>Actinomycetota</taxon>
        <taxon>Actinomycetes</taxon>
        <taxon>Mycobacteriales</taxon>
        <taxon>Dietziaceae</taxon>
        <taxon>Dietzia</taxon>
    </lineage>
</organism>
<comment type="caution">
    <text evidence="1">The sequence shown here is derived from an EMBL/GenBank/DDBJ whole genome shotgun (WGS) entry which is preliminary data.</text>
</comment>
<sequence>MSTPRAAVPLYLHPAYDRELWEQVLHPGAADLVVVNVDSGPGRATDPIFAEALRTTPVDGGPTLLGYVDTDYGRRSLQDVRTDVRRWREEYGVTSVFLDQVASGIGADGHLDARVIVPLTGLVHALRRDGARVIAGNPGTVPHPWILRLLDITCVRETDLETHLTDPGELPGGVDPSRVWHLVYDCPPERAREAIDRSAELGAGYVGLASDALPHPWGSVEYLNPDAAPVSSCG</sequence>
<dbReference type="EMBL" id="JALXTC010000011">
    <property type="protein sequence ID" value="MCT2116924.1"/>
    <property type="molecule type" value="Genomic_DNA"/>
</dbReference>
<dbReference type="Pfam" id="PF12138">
    <property type="entry name" value="Spherulin4"/>
    <property type="match status" value="1"/>
</dbReference>